<keyword evidence="1" id="KW-0812">Transmembrane</keyword>
<protein>
    <submittedName>
        <fullName evidence="2">Exported protein</fullName>
    </submittedName>
</protein>
<proteinExistence type="predicted"/>
<keyword evidence="1" id="KW-1133">Transmembrane helix</keyword>
<name>A0A0H3LI97_BORBR</name>
<dbReference type="CDD" id="cd17511">
    <property type="entry name" value="YbjN_AmyR-like"/>
    <property type="match status" value="1"/>
</dbReference>
<dbReference type="eggNOG" id="COG5339">
    <property type="taxonomic scope" value="Bacteria"/>
</dbReference>
<dbReference type="InterPro" id="IPR019660">
    <property type="entry name" value="Put_sensory_transdc_reg_YbjN"/>
</dbReference>
<dbReference type="GeneID" id="56480470"/>
<dbReference type="HOGENOM" id="CLU_029683_2_1_4"/>
<evidence type="ECO:0000313" key="2">
    <source>
        <dbReference type="EMBL" id="CAE31360.1"/>
    </source>
</evidence>
<evidence type="ECO:0000256" key="1">
    <source>
        <dbReference type="SAM" id="Phobius"/>
    </source>
</evidence>
<reference evidence="2 3" key="1">
    <citation type="journal article" date="2003" name="Nat. Genet.">
        <title>Comparative analysis of the genome sequences of Bordetella pertussis, Bordetella parapertussis and Bordetella bronchiseptica.</title>
        <authorList>
            <person name="Parkhill J."/>
            <person name="Sebaihia M."/>
            <person name="Preston A."/>
            <person name="Murphy L.D."/>
            <person name="Thomson N.R."/>
            <person name="Harris D.E."/>
            <person name="Holden M.T.G."/>
            <person name="Churcher C.M."/>
            <person name="Bentley S.D."/>
            <person name="Mungall K.L."/>
            <person name="Cerdeno-Tarraga A.-M."/>
            <person name="Temple L."/>
            <person name="James K.D."/>
            <person name="Harris B."/>
            <person name="Quail M.A."/>
            <person name="Achtman M."/>
            <person name="Atkin R."/>
            <person name="Baker S."/>
            <person name="Basham D."/>
            <person name="Bason N."/>
            <person name="Cherevach I."/>
            <person name="Chillingworth T."/>
            <person name="Collins M."/>
            <person name="Cronin A."/>
            <person name="Davis P."/>
            <person name="Doggett J."/>
            <person name="Feltwell T."/>
            <person name="Goble A."/>
            <person name="Hamlin N."/>
            <person name="Hauser H."/>
            <person name="Holroyd S."/>
            <person name="Jagels K."/>
            <person name="Leather S."/>
            <person name="Moule S."/>
            <person name="Norberczak H."/>
            <person name="O'Neil S."/>
            <person name="Ormond D."/>
            <person name="Price C."/>
            <person name="Rabbinowitsch E."/>
            <person name="Rutter S."/>
            <person name="Sanders M."/>
            <person name="Saunders D."/>
            <person name="Seeger K."/>
            <person name="Sharp S."/>
            <person name="Simmonds M."/>
            <person name="Skelton J."/>
            <person name="Squares R."/>
            <person name="Squares S."/>
            <person name="Stevens K."/>
            <person name="Unwin L."/>
            <person name="Whitehead S."/>
            <person name="Barrell B.G."/>
            <person name="Maskell D.J."/>
        </authorList>
    </citation>
    <scope>NUCLEOTIDE SEQUENCE [LARGE SCALE GENOMIC DNA]</scope>
    <source>
        <strain evidence="2 3">ATCC BAA-588 / NCTC 13252 / RB50</strain>
    </source>
</reference>
<sequence>MKKSIGITAGVIVVLAGGWLGGTWYTGKRIETETQQRLGVLNEKLAAVVPGYTLRVDQLKYERGFFTTQARYGLSLSQDIKEESGTVTPLPLGSTEFDARFEHGPFPRSALASGQFLPQMAFVHAELARTELVKPLFELTKNAAPLWSDTIVSYSGNASTRSGLAPIDFTEDDVTLSFSGATLTGTFQRATRSGTARLDAEYVRFTADGDQDTQMSATGWSVDMRSHQGKHGFTLGESTMAIKRIAMIDKRESLDISLDDLSYRALATEDGDYIDIEAAYKTGPLTVNKIPFGSGELNVKASRLDGQALKALSDGYNQLLRGYFATGETDEGLKDEQLTMLIENGGRLLAGGPSLSLGPVAWRTEKGESSLMSSIVLVKPATTSGELTPREYLEEAVKAIDVKMVVSKPMVRDLAIHYETSQGKTPEEAAKEADETIDAFAGMAEILNIGRNDGDKLVGTFTYAAGVAKLNGRDVPVNELFDNLYDSASASLDDDEHNHEDDAAMSAEAASEAVEAAAEAAAAEAAQEAADAAAWATEGDSLRSVNAGLLTSILAEGGYDSTTEEGASGPVIVIDANGLPLRDLRAELYCIDDDECMDVSMKASFGKRKTSLKALNAWNQKYRWTRAYLDDDNQAVLRMDLSAEGGVGRENLSIMVNTFMQMVGNFEDEVYAAR</sequence>
<dbReference type="Proteomes" id="UP000001027">
    <property type="component" value="Chromosome"/>
</dbReference>
<dbReference type="InterPro" id="IPR010352">
    <property type="entry name" value="DUF945"/>
</dbReference>
<accession>A0A0H3LI97</accession>
<dbReference type="Pfam" id="PF06097">
    <property type="entry name" value="DUF945"/>
    <property type="match status" value="1"/>
</dbReference>
<dbReference type="EMBL" id="BX640439">
    <property type="protein sequence ID" value="CAE31360.1"/>
    <property type="molecule type" value="Genomic_DNA"/>
</dbReference>
<dbReference type="KEGG" id="bbr:BB0861"/>
<evidence type="ECO:0000313" key="3">
    <source>
        <dbReference type="Proteomes" id="UP000001027"/>
    </source>
</evidence>
<keyword evidence="1" id="KW-0472">Membrane</keyword>
<organism evidence="2 3">
    <name type="scientific">Bordetella bronchiseptica (strain ATCC BAA-588 / NCTC 13252 / RB50)</name>
    <name type="common">Alcaligenes bronchisepticus</name>
    <dbReference type="NCBI Taxonomy" id="257310"/>
    <lineage>
        <taxon>Bacteria</taxon>
        <taxon>Pseudomonadati</taxon>
        <taxon>Pseudomonadota</taxon>
        <taxon>Betaproteobacteria</taxon>
        <taxon>Burkholderiales</taxon>
        <taxon>Alcaligenaceae</taxon>
        <taxon>Bordetella</taxon>
    </lineage>
</organism>
<dbReference type="Pfam" id="PF10722">
    <property type="entry name" value="YbjN"/>
    <property type="match status" value="1"/>
</dbReference>
<gene>
    <name evidence="2" type="ordered locus">BB0861</name>
</gene>
<dbReference type="RefSeq" id="WP_010925965.1">
    <property type="nucleotide sequence ID" value="NC_002927.3"/>
</dbReference>
<dbReference type="AlphaFoldDB" id="A0A0H3LI97"/>
<feature type="transmembrane region" description="Helical" evidence="1">
    <location>
        <begin position="7"/>
        <end position="27"/>
    </location>
</feature>